<keyword evidence="3" id="KW-1185">Reference proteome</keyword>
<reference evidence="2 3" key="1">
    <citation type="submission" date="2017-06" db="EMBL/GenBank/DDBJ databases">
        <authorList>
            <person name="Kim H.J."/>
            <person name="Triplett B.A."/>
        </authorList>
    </citation>
    <scope>NUCLEOTIDE SEQUENCE [LARGE SCALE GENOMIC DNA]</scope>
    <source>
        <strain evidence="2 3">CGMCC 4.5593</strain>
    </source>
</reference>
<dbReference type="Pfam" id="PF13560">
    <property type="entry name" value="HTH_31"/>
    <property type="match status" value="1"/>
</dbReference>
<name>A0A239PDQ9_9ACTN</name>
<dbReference type="SUPFAM" id="SSF47413">
    <property type="entry name" value="lambda repressor-like DNA-binding domains"/>
    <property type="match status" value="1"/>
</dbReference>
<accession>A0A239PDQ9</accession>
<dbReference type="GO" id="GO:0003677">
    <property type="term" value="F:DNA binding"/>
    <property type="evidence" value="ECO:0007669"/>
    <property type="project" value="InterPro"/>
</dbReference>
<dbReference type="CDD" id="cd00093">
    <property type="entry name" value="HTH_XRE"/>
    <property type="match status" value="1"/>
</dbReference>
<dbReference type="InterPro" id="IPR043917">
    <property type="entry name" value="DUF5753"/>
</dbReference>
<dbReference type="InterPro" id="IPR010982">
    <property type="entry name" value="Lambda_DNA-bd_dom_sf"/>
</dbReference>
<proteinExistence type="predicted"/>
<gene>
    <name evidence="2" type="ORF">SAMN05421812_12089</name>
</gene>
<evidence type="ECO:0000313" key="3">
    <source>
        <dbReference type="Proteomes" id="UP000198362"/>
    </source>
</evidence>
<dbReference type="InterPro" id="IPR001387">
    <property type="entry name" value="Cro/C1-type_HTH"/>
</dbReference>
<dbReference type="Pfam" id="PF19054">
    <property type="entry name" value="DUF5753"/>
    <property type="match status" value="1"/>
</dbReference>
<dbReference type="AlphaFoldDB" id="A0A239PDQ9"/>
<dbReference type="Proteomes" id="UP000198362">
    <property type="component" value="Unassembled WGS sequence"/>
</dbReference>
<dbReference type="PROSITE" id="PS50943">
    <property type="entry name" value="HTH_CROC1"/>
    <property type="match status" value="1"/>
</dbReference>
<dbReference type="Gene3D" id="1.10.260.40">
    <property type="entry name" value="lambda repressor-like DNA-binding domains"/>
    <property type="match status" value="1"/>
</dbReference>
<organism evidence="2 3">
    <name type="scientific">Asanoa hainanensis</name>
    <dbReference type="NCBI Taxonomy" id="560556"/>
    <lineage>
        <taxon>Bacteria</taxon>
        <taxon>Bacillati</taxon>
        <taxon>Actinomycetota</taxon>
        <taxon>Actinomycetes</taxon>
        <taxon>Micromonosporales</taxon>
        <taxon>Micromonosporaceae</taxon>
        <taxon>Asanoa</taxon>
    </lineage>
</organism>
<sequence length="286" mass="31739">MTTVQGPTAGRRRLRTALRAAREQAKLTQEHVAEAMDWSLSKLIRIETGRVSVSTNDVRALLHLYRIDGTAEAEELIVLARLARQKPWWQDARSAIPAHYAQYIGLEAEASAMSCFQSSVMPGLAQTPDYARAVITHRTPGQVRPEEVDARIEVRMRRKSEILGRDDPPQFDIILDEAVLRRVIGGTRVHREQLEHLVSLASAPNVTIQIVPFSAGATTSAGSFVILGFPDEADGDVVYLESALLENFLERPMETAPYHEEFAWLRSGALSEIDSIAFIEKVAGDL</sequence>
<dbReference type="RefSeq" id="WP_179266502.1">
    <property type="nucleotide sequence ID" value="NZ_FZPH01000020.1"/>
</dbReference>
<evidence type="ECO:0000259" key="1">
    <source>
        <dbReference type="PROSITE" id="PS50943"/>
    </source>
</evidence>
<dbReference type="SMART" id="SM00530">
    <property type="entry name" value="HTH_XRE"/>
    <property type="match status" value="1"/>
</dbReference>
<protein>
    <submittedName>
        <fullName evidence="2">Helix-turn-helix domain-containing protein</fullName>
    </submittedName>
</protein>
<feature type="domain" description="HTH cro/C1-type" evidence="1">
    <location>
        <begin position="18"/>
        <end position="68"/>
    </location>
</feature>
<dbReference type="EMBL" id="FZPH01000020">
    <property type="protein sequence ID" value="SNT65157.1"/>
    <property type="molecule type" value="Genomic_DNA"/>
</dbReference>
<evidence type="ECO:0000313" key="2">
    <source>
        <dbReference type="EMBL" id="SNT65157.1"/>
    </source>
</evidence>